<dbReference type="GO" id="GO:0004519">
    <property type="term" value="F:endonuclease activity"/>
    <property type="evidence" value="ECO:0007669"/>
    <property type="project" value="UniProtKB-KW"/>
</dbReference>
<protein>
    <submittedName>
        <fullName evidence="1">HNH endonuclease</fullName>
    </submittedName>
</protein>
<dbReference type="EMBL" id="MK460246">
    <property type="protein sequence ID" value="QAX95609.1"/>
    <property type="molecule type" value="Genomic_DNA"/>
</dbReference>
<dbReference type="KEGG" id="vg:60325135"/>
<reference evidence="1 2" key="1">
    <citation type="submission" date="2019-01" db="EMBL/GenBank/DDBJ databases">
        <authorList>
            <person name="Neitz A."/>
            <person name="Villela V."/>
            <person name="Anton S."/>
            <person name="Buhyoff S."/>
            <person name="Consani M."/>
            <person name="Davis D."/>
            <person name="Haas R."/>
            <person name="Heid C."/>
            <person name="Roop S."/>
            <person name="Braley A.B."/>
            <person name="Ettinger A.-S.H."/>
            <person name="Anders K.R."/>
            <person name="Garlena R.A."/>
            <person name="Russell D.A."/>
            <person name="Pope W.H."/>
            <person name="Jacobs-Sera D."/>
            <person name="Hendrix R.W."/>
            <person name="Hatfull G.F."/>
        </authorList>
    </citation>
    <scope>NUCLEOTIDE SEQUENCE [LARGE SCALE GENOMIC DNA]</scope>
</reference>
<keyword evidence="1" id="KW-0540">Nuclease</keyword>
<organism evidence="1 2">
    <name type="scientific">Mycobacterium phage Nibb</name>
    <dbReference type="NCBI Taxonomy" id="2510585"/>
    <lineage>
        <taxon>Viruses</taxon>
        <taxon>Duplodnaviria</taxon>
        <taxon>Heunggongvirae</taxon>
        <taxon>Uroviricota</taxon>
        <taxon>Caudoviricetes</taxon>
        <taxon>Weiservirinae</taxon>
        <taxon>Anayavirus</taxon>
        <taxon>Anayavirus nibb</taxon>
    </lineage>
</organism>
<keyword evidence="2" id="KW-1185">Reference proteome</keyword>
<accession>A0A411B5I7</accession>
<dbReference type="Proteomes" id="UP000290045">
    <property type="component" value="Segment"/>
</dbReference>
<evidence type="ECO:0000313" key="1">
    <source>
        <dbReference type="EMBL" id="QAX95609.1"/>
    </source>
</evidence>
<dbReference type="RefSeq" id="YP_009953658.1">
    <property type="nucleotide sequence ID" value="NC_051624.1"/>
</dbReference>
<gene>
    <name evidence="1" type="primary">70</name>
    <name evidence="1" type="ORF">SEA_NIBB_70</name>
</gene>
<name>A0A411B5I7_9CAUD</name>
<keyword evidence="1" id="KW-0255">Endonuclease</keyword>
<sequence length="111" mass="11526">MSGDAALFDRIAVGRAGLRCECRGKCGRSHQFGAIDRCGNAHGRPSVQGSDKFVSLLVVPINGDARDMSYDKVAALCGACLKNLRTKLRAADEKAAARAAAASASDGLFGL</sequence>
<dbReference type="GeneID" id="60325135"/>
<keyword evidence="1" id="KW-0378">Hydrolase</keyword>
<evidence type="ECO:0000313" key="2">
    <source>
        <dbReference type="Proteomes" id="UP000290045"/>
    </source>
</evidence>
<proteinExistence type="predicted"/>